<keyword evidence="2" id="KW-1185">Reference proteome</keyword>
<accession>A0ABY9K9P7</accession>
<keyword evidence="1" id="KW-0614">Plasmid</keyword>
<dbReference type="Proteomes" id="UP001225788">
    <property type="component" value="Plasmid unnamed1"/>
</dbReference>
<proteinExistence type="predicted"/>
<sequence>MDSGISNGASGAGLRAALMAAIAYDEVCCACQLQITFTPQAIIINGRAMPAAANRAREIIQEIIGSAPVWDRTIST</sequence>
<reference evidence="1 2" key="1">
    <citation type="submission" date="2023-08" db="EMBL/GenBank/DDBJ databases">
        <title>Pathogen: clinical or host-associated sample.</title>
        <authorList>
            <person name="Hergert J."/>
            <person name="Casey R."/>
            <person name="Wagner J."/>
            <person name="Young E.L."/>
            <person name="Oakeson K.F."/>
        </authorList>
    </citation>
    <scope>NUCLEOTIDE SEQUENCE [LARGE SCALE GENOMIC DNA]</scope>
    <source>
        <strain evidence="1 2">UPHL-collab-2</strain>
        <plasmid evidence="1 2">unnamed1</plasmid>
    </source>
</reference>
<geneLocation type="plasmid" evidence="1 2">
    <name>unnamed1</name>
</geneLocation>
<dbReference type="RefSeq" id="WP_306161733.1">
    <property type="nucleotide sequence ID" value="NZ_CP132315.1"/>
</dbReference>
<evidence type="ECO:0000313" key="2">
    <source>
        <dbReference type="Proteomes" id="UP001225788"/>
    </source>
</evidence>
<protein>
    <submittedName>
        <fullName evidence="1">Uncharacterized protein</fullName>
    </submittedName>
</protein>
<dbReference type="EMBL" id="CP132315">
    <property type="protein sequence ID" value="WLS05270.1"/>
    <property type="molecule type" value="Genomic_DNA"/>
</dbReference>
<evidence type="ECO:0000313" key="1">
    <source>
        <dbReference type="EMBL" id="WLS05270.1"/>
    </source>
</evidence>
<gene>
    <name evidence="1" type="ORF">Q9315_24280</name>
</gene>
<name>A0ABY9K9P7_9HYPH</name>
<organism evidence="1 2">
    <name type="scientific">Shinella oryzae</name>
    <dbReference type="NCBI Taxonomy" id="2871820"/>
    <lineage>
        <taxon>Bacteria</taxon>
        <taxon>Pseudomonadati</taxon>
        <taxon>Pseudomonadota</taxon>
        <taxon>Alphaproteobacteria</taxon>
        <taxon>Hyphomicrobiales</taxon>
        <taxon>Rhizobiaceae</taxon>
        <taxon>Shinella</taxon>
    </lineage>
</organism>